<proteinExistence type="predicted"/>
<dbReference type="PANTHER" id="PTHR10039:SF5">
    <property type="entry name" value="NACHT DOMAIN-CONTAINING PROTEIN"/>
    <property type="match status" value="1"/>
</dbReference>
<dbReference type="PANTHER" id="PTHR10039">
    <property type="entry name" value="AMELOGENIN"/>
    <property type="match status" value="1"/>
</dbReference>
<dbReference type="RefSeq" id="XP_001909051.1">
    <property type="nucleotide sequence ID" value="XM_001909016.1"/>
</dbReference>
<dbReference type="OrthoDB" id="4772757at2759"/>
<reference evidence="2" key="4">
    <citation type="submission" date="2015-04" db="EMBL/GenBank/DDBJ databases">
        <title>Maintaining two mating types: Structure of the mating type locus and its role in heterokaryosis in Podospora anserina.</title>
        <authorList>
            <person name="Grognet P."/>
            <person name="Bidard F."/>
            <person name="Kuchly C."/>
            <person name="Chan Ho Tong L."/>
            <person name="Coppin E."/>
            <person name="Ait Benkhali J."/>
            <person name="Couloux A."/>
            <person name="Wincker P."/>
            <person name="Debuchy R."/>
            <person name="Silar P."/>
        </authorList>
    </citation>
    <scope>NUCLEOTIDE SEQUENCE</scope>
</reference>
<evidence type="ECO:0000313" key="2">
    <source>
        <dbReference type="EMBL" id="CDP26776.1"/>
    </source>
</evidence>
<reference evidence="1" key="2">
    <citation type="submission" date="2008-07" db="EMBL/GenBank/DDBJ databases">
        <authorList>
            <person name="Genoscope - CEA"/>
        </authorList>
    </citation>
    <scope>NUCLEOTIDE SEQUENCE</scope>
    <source>
        <strain evidence="1">S mat+</strain>
    </source>
</reference>
<organism evidence="1">
    <name type="scientific">Podospora anserina (strain S / ATCC MYA-4624 / DSM 980 / FGSC 10383)</name>
    <name type="common">Pleurage anserina</name>
    <dbReference type="NCBI Taxonomy" id="515849"/>
    <lineage>
        <taxon>Eukaryota</taxon>
        <taxon>Fungi</taxon>
        <taxon>Dikarya</taxon>
        <taxon>Ascomycota</taxon>
        <taxon>Pezizomycotina</taxon>
        <taxon>Sordariomycetes</taxon>
        <taxon>Sordariomycetidae</taxon>
        <taxon>Sordariales</taxon>
        <taxon>Podosporaceae</taxon>
        <taxon>Podospora</taxon>
        <taxon>Podospora anserina</taxon>
    </lineage>
</organism>
<dbReference type="Proteomes" id="UP000001197">
    <property type="component" value="Chromosome 3"/>
</dbReference>
<name>B2AZT3_PODAN</name>
<evidence type="ECO:0000313" key="1">
    <source>
        <dbReference type="EMBL" id="CAP70183.1"/>
    </source>
</evidence>
<reference evidence="3" key="3">
    <citation type="journal article" date="2014" name="Genetics">
        <title>Maintaining two mating types: Structure of the mating type locus and its role in heterokaryosis in Podospora anserina.</title>
        <authorList>
            <person name="Grognet P."/>
            <person name="Bidard F."/>
            <person name="Kuchly C."/>
            <person name="Tong L.C.H."/>
            <person name="Coppin E."/>
            <person name="Benkhali J.A."/>
            <person name="Couloux A."/>
            <person name="Wincker P."/>
            <person name="Debuchy R."/>
            <person name="Silar P."/>
        </authorList>
    </citation>
    <scope>GENOME REANNOTATION</scope>
    <source>
        <strain evidence="3">S / ATCC MYA-4624 / DSM 980 / FGSC 10383</strain>
    </source>
</reference>
<dbReference type="VEuPathDB" id="FungiDB:PODANS_3_2800"/>
<protein>
    <submittedName>
        <fullName evidence="1">Podospora anserina S mat+ genomic DNA chromosome 3, supercontig 2</fullName>
    </submittedName>
</protein>
<dbReference type="AlphaFoldDB" id="B2AZT3"/>
<gene>
    <name evidence="1" type="ORF">PODANS_3_2800</name>
</gene>
<dbReference type="GeneID" id="6194122"/>
<sequence>MGWGIRRSSVTLTHWDECNESQLGDMLSSFESLGRDAVSTGRNVRICFSSRHYPIFDLERSLKFDLETQQGHTDDIIKYINIKLKPGRHPKADELKERLQSRANGVFIWVALVIDMLNKDLA</sequence>
<reference evidence="1 3" key="1">
    <citation type="journal article" date="2008" name="Genome Biol.">
        <title>The genome sequence of the model ascomycete fungus Podospora anserina.</title>
        <authorList>
            <person name="Espagne E."/>
            <person name="Lespinet O."/>
            <person name="Malagnac F."/>
            <person name="Da Silva C."/>
            <person name="Jaillon O."/>
            <person name="Porcel B.M."/>
            <person name="Couloux A."/>
            <person name="Aury J.-M."/>
            <person name="Segurens B."/>
            <person name="Poulain J."/>
            <person name="Anthouard V."/>
            <person name="Grossetete S."/>
            <person name="Khalili H."/>
            <person name="Coppin E."/>
            <person name="Dequard-Chablat M."/>
            <person name="Picard M."/>
            <person name="Contamine V."/>
            <person name="Arnaise S."/>
            <person name="Bourdais A."/>
            <person name="Berteaux-Lecellier V."/>
            <person name="Gautheret D."/>
            <person name="de Vries R.P."/>
            <person name="Battaglia E."/>
            <person name="Coutinho P.M."/>
            <person name="Danchin E.G.J."/>
            <person name="Henrissat B."/>
            <person name="El Khoury R."/>
            <person name="Sainsard-Chanet A."/>
            <person name="Boivin A."/>
            <person name="Pinan-Lucarre B."/>
            <person name="Sellem C.H."/>
            <person name="Debuchy R."/>
            <person name="Wincker P."/>
            <person name="Weissenbach J."/>
            <person name="Silar P."/>
        </authorList>
    </citation>
    <scope>NUCLEOTIDE SEQUENCE [LARGE SCALE GENOMIC DNA]</scope>
    <source>
        <strain evidence="3">S / ATCC MYA-4624 / DSM 980 / FGSC 10383</strain>
        <strain evidence="1">S mat+</strain>
    </source>
</reference>
<evidence type="ECO:0000313" key="3">
    <source>
        <dbReference type="Proteomes" id="UP000001197"/>
    </source>
</evidence>
<dbReference type="EMBL" id="CU638743">
    <property type="protein sequence ID" value="CAP70183.1"/>
    <property type="molecule type" value="Genomic_DNA"/>
</dbReference>
<keyword evidence="3" id="KW-1185">Reference proteome</keyword>
<dbReference type="HOGENOM" id="CLU_2027720_0_0_1"/>
<dbReference type="KEGG" id="pan:PODANSg6086"/>
<dbReference type="EMBL" id="FO904938">
    <property type="protein sequence ID" value="CDP26776.1"/>
    <property type="molecule type" value="Genomic_DNA"/>
</dbReference>
<accession>B2AZT3</accession>
<dbReference type="STRING" id="515849.B2AZT3"/>